<dbReference type="EMBL" id="CM043798">
    <property type="protein sequence ID" value="KAI4814474.1"/>
    <property type="molecule type" value="Genomic_DNA"/>
</dbReference>
<evidence type="ECO:0000313" key="2">
    <source>
        <dbReference type="Proteomes" id="UP001057452"/>
    </source>
</evidence>
<name>A0ACB9WLG6_CHAAC</name>
<accession>A0ACB9WLG6</accession>
<gene>
    <name evidence="1" type="ORF">KUCAC02_003667</name>
</gene>
<reference evidence="1" key="1">
    <citation type="submission" date="2022-05" db="EMBL/GenBank/DDBJ databases">
        <title>Chromosome-level genome of Chaenocephalus aceratus.</title>
        <authorList>
            <person name="Park H."/>
        </authorList>
    </citation>
    <scope>NUCLEOTIDE SEQUENCE</scope>
    <source>
        <strain evidence="1">KU_202001</strain>
    </source>
</reference>
<organism evidence="1 2">
    <name type="scientific">Chaenocephalus aceratus</name>
    <name type="common">Blackfin icefish</name>
    <name type="synonym">Chaenichthys aceratus</name>
    <dbReference type="NCBI Taxonomy" id="36190"/>
    <lineage>
        <taxon>Eukaryota</taxon>
        <taxon>Metazoa</taxon>
        <taxon>Chordata</taxon>
        <taxon>Craniata</taxon>
        <taxon>Vertebrata</taxon>
        <taxon>Euteleostomi</taxon>
        <taxon>Actinopterygii</taxon>
        <taxon>Neopterygii</taxon>
        <taxon>Teleostei</taxon>
        <taxon>Neoteleostei</taxon>
        <taxon>Acanthomorphata</taxon>
        <taxon>Eupercaria</taxon>
        <taxon>Perciformes</taxon>
        <taxon>Notothenioidei</taxon>
        <taxon>Channichthyidae</taxon>
        <taxon>Chaenocephalus</taxon>
    </lineage>
</organism>
<evidence type="ECO:0000313" key="1">
    <source>
        <dbReference type="EMBL" id="KAI4814474.1"/>
    </source>
</evidence>
<proteinExistence type="predicted"/>
<comment type="caution">
    <text evidence="1">The sequence shown here is derived from an EMBL/GenBank/DDBJ whole genome shotgun (WGS) entry which is preliminary data.</text>
</comment>
<keyword evidence="2" id="KW-1185">Reference proteome</keyword>
<sequence length="521" mass="57393">EVKLLCDAESIVEVPPGENVTISCTAFPADHYKWTKNNTLVSEKESLELWLVTEAHSGIYTLTVNTGNKSVHKRFSITVLTATTSLRTDLMTAPPQSNVTEEGLITSLTTRRPNIDGNDEGHYFHEHNHEELQENPIYGNISSDRGDSVEVCYETMTMERATDRMKSTAPDLNYASLDLKLVKKRMKKNRHQQGPAQRRSKLPEELPGHLTPTLNTFLEVEADMDAHLPSRNTSTMVSHSSIYLNSQQIAQETEELERDRGANMEREILRDFLLVYNRMTEVCFQRCSSNFNYRSLTMDEERCVDNCAGKLIRSNHRLMGSYVQLMPKMMQRRVDEMESKAAESAKAAEAAASANVEPAVTEASAASQSPITLSPPPEVPSMLDQPFTSMTIDDVGTEAQSSVLKPAGLDIQNDFDTAFLKSTTSTDVRLSAASPFTPLVETVSLPAPNEAGNGPSYIANFPLPPIAGPHFESEISAPVFMPSKPISLSEDVPIPTVAAPTVSKSIESLSGQERPPVVPPP</sequence>
<protein>
    <submittedName>
        <fullName evidence="1">Uncharacterized protein</fullName>
    </submittedName>
</protein>
<dbReference type="Proteomes" id="UP001057452">
    <property type="component" value="Chromosome 14"/>
</dbReference>
<feature type="non-terminal residue" evidence="1">
    <location>
        <position position="1"/>
    </location>
</feature>